<dbReference type="InterPro" id="IPR050304">
    <property type="entry name" value="MT-severing_AAA_ATPase"/>
</dbReference>
<dbReference type="GO" id="GO:0016197">
    <property type="term" value="P:endosomal transport"/>
    <property type="evidence" value="ECO:0007669"/>
    <property type="project" value="TreeGrafter"/>
</dbReference>
<keyword evidence="18" id="KW-1185">Reference proteome</keyword>
<evidence type="ECO:0000256" key="8">
    <source>
        <dbReference type="ARBA" id="ARBA00022801"/>
    </source>
</evidence>
<keyword evidence="9 13" id="KW-0067">ATP-binding</keyword>
<reference evidence="17" key="2">
    <citation type="submission" date="2025-08" db="UniProtKB">
        <authorList>
            <consortium name="Ensembl"/>
        </authorList>
    </citation>
    <scope>IDENTIFICATION</scope>
</reference>
<evidence type="ECO:0000256" key="13">
    <source>
        <dbReference type="RuleBase" id="RU003651"/>
    </source>
</evidence>
<organism evidence="17 18">
    <name type="scientific">Amphiprion ocellaris</name>
    <name type="common">Clown anemonefish</name>
    <dbReference type="NCBI Taxonomy" id="80972"/>
    <lineage>
        <taxon>Eukaryota</taxon>
        <taxon>Metazoa</taxon>
        <taxon>Chordata</taxon>
        <taxon>Craniata</taxon>
        <taxon>Vertebrata</taxon>
        <taxon>Euteleostomi</taxon>
        <taxon>Actinopterygii</taxon>
        <taxon>Neopterygii</taxon>
        <taxon>Teleostei</taxon>
        <taxon>Neoteleostei</taxon>
        <taxon>Acanthomorphata</taxon>
        <taxon>Ovalentaria</taxon>
        <taxon>Pomacentridae</taxon>
        <taxon>Amphiprion</taxon>
    </lineage>
</organism>
<dbReference type="SMART" id="SM00382">
    <property type="entry name" value="AAA"/>
    <property type="match status" value="1"/>
</dbReference>
<comment type="subcellular location">
    <subcellularLocation>
        <location evidence="1">Late endosome membrane</location>
        <topology evidence="1">Peripheral membrane protein</topology>
    </subcellularLocation>
</comment>
<dbReference type="GO" id="GO:0015031">
    <property type="term" value="P:protein transport"/>
    <property type="evidence" value="ECO:0007669"/>
    <property type="project" value="UniProtKB-KW"/>
</dbReference>
<keyword evidence="11" id="KW-0472">Membrane</keyword>
<feature type="domain" description="MIT" evidence="16">
    <location>
        <begin position="2"/>
        <end position="80"/>
    </location>
</feature>
<dbReference type="CDD" id="cd19521">
    <property type="entry name" value="RecA-like_VPS4"/>
    <property type="match status" value="1"/>
</dbReference>
<evidence type="ECO:0000256" key="5">
    <source>
        <dbReference type="ARBA" id="ARBA00022618"/>
    </source>
</evidence>
<dbReference type="Pfam" id="PF04212">
    <property type="entry name" value="MIT"/>
    <property type="match status" value="1"/>
</dbReference>
<keyword evidence="4" id="KW-0813">Transport</keyword>
<evidence type="ECO:0000256" key="12">
    <source>
        <dbReference type="ARBA" id="ARBA00023306"/>
    </source>
</evidence>
<dbReference type="InterPro" id="IPR045253">
    <property type="entry name" value="VPS4_MIT"/>
</dbReference>
<evidence type="ECO:0000256" key="1">
    <source>
        <dbReference type="ARBA" id="ARBA00004633"/>
    </source>
</evidence>
<gene>
    <name evidence="17" type="primary">VPS4B</name>
</gene>
<dbReference type="InterPro" id="IPR007330">
    <property type="entry name" value="MIT_dom"/>
</dbReference>
<dbReference type="InterPro" id="IPR015415">
    <property type="entry name" value="Spast_Vps4_C"/>
</dbReference>
<dbReference type="InterPro" id="IPR003959">
    <property type="entry name" value="ATPase_AAA_core"/>
</dbReference>
<dbReference type="InterPro" id="IPR036181">
    <property type="entry name" value="MIT_dom_sf"/>
</dbReference>
<dbReference type="Pfam" id="PF17862">
    <property type="entry name" value="AAA_lid_3"/>
    <property type="match status" value="1"/>
</dbReference>
<comment type="similarity">
    <text evidence="2 13">Belongs to the AAA ATPase family.</text>
</comment>
<dbReference type="PANTHER" id="PTHR23074">
    <property type="entry name" value="AAA DOMAIN-CONTAINING"/>
    <property type="match status" value="1"/>
</dbReference>
<evidence type="ECO:0000259" key="15">
    <source>
        <dbReference type="SMART" id="SM00382"/>
    </source>
</evidence>
<dbReference type="Gene3D" id="3.40.50.300">
    <property type="entry name" value="P-loop containing nucleotide triphosphate hydrolases"/>
    <property type="match status" value="1"/>
</dbReference>
<dbReference type="GO" id="GO:0016887">
    <property type="term" value="F:ATP hydrolysis activity"/>
    <property type="evidence" value="ECO:0007669"/>
    <property type="project" value="InterPro"/>
</dbReference>
<dbReference type="Ensembl" id="ENSAOCT00000036457.1">
    <property type="protein sequence ID" value="ENSAOCP00000057134.1"/>
    <property type="gene ID" value="ENSAOCG00000032048.1"/>
</dbReference>
<evidence type="ECO:0000256" key="3">
    <source>
        <dbReference type="ARBA" id="ARBA00012674"/>
    </source>
</evidence>
<dbReference type="Proteomes" id="UP001501940">
    <property type="component" value="Chromosome 2"/>
</dbReference>
<reference evidence="17 18" key="1">
    <citation type="submission" date="2022-01" db="EMBL/GenBank/DDBJ databases">
        <title>A chromosome-scale genome assembly of the false clownfish, Amphiprion ocellaris.</title>
        <authorList>
            <person name="Ryu T."/>
        </authorList>
    </citation>
    <scope>NUCLEOTIDE SEQUENCE [LARGE SCALE GENOMIC DNA]</scope>
</reference>
<dbReference type="InterPro" id="IPR003593">
    <property type="entry name" value="AAA+_ATPase"/>
</dbReference>
<dbReference type="FunFam" id="1.20.58.80:FF:000002">
    <property type="entry name" value="Vacuolar protein sorting-associated protein 4A"/>
    <property type="match status" value="1"/>
</dbReference>
<dbReference type="InterPro" id="IPR003960">
    <property type="entry name" value="ATPase_AAA_CS"/>
</dbReference>
<dbReference type="SUPFAM" id="SSF116846">
    <property type="entry name" value="MIT domain"/>
    <property type="match status" value="1"/>
</dbReference>
<dbReference type="PANTHER" id="PTHR23074:SF72">
    <property type="entry name" value="VACUOLAR PROTEIN SORTING-ASSOCIATED PROTEIN 4B"/>
    <property type="match status" value="1"/>
</dbReference>
<evidence type="ECO:0000256" key="7">
    <source>
        <dbReference type="ARBA" id="ARBA00022753"/>
    </source>
</evidence>
<dbReference type="FunFam" id="3.40.50.300:FF:000043">
    <property type="entry name" value="Vacuolar protein sorting-associated protein 4"/>
    <property type="match status" value="1"/>
</dbReference>
<dbReference type="Pfam" id="PF00004">
    <property type="entry name" value="AAA"/>
    <property type="match status" value="1"/>
</dbReference>
<dbReference type="GO" id="GO:0051301">
    <property type="term" value="P:cell division"/>
    <property type="evidence" value="ECO:0007669"/>
    <property type="project" value="UniProtKB-KW"/>
</dbReference>
<evidence type="ECO:0000259" key="16">
    <source>
        <dbReference type="SMART" id="SM00745"/>
    </source>
</evidence>
<dbReference type="InterPro" id="IPR041569">
    <property type="entry name" value="AAA_lid_3"/>
</dbReference>
<evidence type="ECO:0000256" key="11">
    <source>
        <dbReference type="ARBA" id="ARBA00023136"/>
    </source>
</evidence>
<dbReference type="CDD" id="cd02678">
    <property type="entry name" value="MIT_VPS4"/>
    <property type="match status" value="1"/>
</dbReference>
<keyword evidence="12" id="KW-0131">Cell cycle</keyword>
<evidence type="ECO:0000256" key="14">
    <source>
        <dbReference type="SAM" id="MobiDB-lite"/>
    </source>
</evidence>
<feature type="domain" description="AAA+ ATPase" evidence="15">
    <location>
        <begin position="156"/>
        <end position="292"/>
    </location>
</feature>
<dbReference type="Gene3D" id="1.20.58.80">
    <property type="entry name" value="Phosphotransferase system, lactose/cellobiose-type IIA subunit"/>
    <property type="match status" value="1"/>
</dbReference>
<accession>A0AAQ5YWA9</accession>
<evidence type="ECO:0000256" key="10">
    <source>
        <dbReference type="ARBA" id="ARBA00022927"/>
    </source>
</evidence>
<keyword evidence="5" id="KW-0132">Cell division</keyword>
<dbReference type="EC" id="3.6.4.6" evidence="3"/>
<dbReference type="SMART" id="SM00745">
    <property type="entry name" value="MIT"/>
    <property type="match status" value="1"/>
</dbReference>
<dbReference type="GO" id="GO:0007033">
    <property type="term" value="P:vacuole organization"/>
    <property type="evidence" value="ECO:0007669"/>
    <property type="project" value="TreeGrafter"/>
</dbReference>
<protein>
    <recommendedName>
        <fullName evidence="3">vesicle-fusing ATPase</fullName>
        <ecNumber evidence="3">3.6.4.6</ecNumber>
    </recommendedName>
</protein>
<dbReference type="PROSITE" id="PS00674">
    <property type="entry name" value="AAA"/>
    <property type="match status" value="1"/>
</dbReference>
<dbReference type="AlphaFoldDB" id="A0AAQ5YWA9"/>
<evidence type="ECO:0000256" key="4">
    <source>
        <dbReference type="ARBA" id="ARBA00022448"/>
    </source>
</evidence>
<evidence type="ECO:0000256" key="9">
    <source>
        <dbReference type="ARBA" id="ARBA00022840"/>
    </source>
</evidence>
<keyword evidence="8" id="KW-0378">Hydrolase</keyword>
<dbReference type="Gene3D" id="1.10.8.60">
    <property type="match status" value="1"/>
</dbReference>
<evidence type="ECO:0000313" key="18">
    <source>
        <dbReference type="Proteomes" id="UP001501940"/>
    </source>
</evidence>
<evidence type="ECO:0000256" key="6">
    <source>
        <dbReference type="ARBA" id="ARBA00022741"/>
    </source>
</evidence>
<dbReference type="GO" id="GO:0005524">
    <property type="term" value="F:ATP binding"/>
    <property type="evidence" value="ECO:0007669"/>
    <property type="project" value="UniProtKB-KW"/>
</dbReference>
<dbReference type="Pfam" id="PF09336">
    <property type="entry name" value="Vps4_C"/>
    <property type="match status" value="1"/>
</dbReference>
<reference evidence="17" key="3">
    <citation type="submission" date="2025-09" db="UniProtKB">
        <authorList>
            <consortium name="Ensembl"/>
        </authorList>
    </citation>
    <scope>IDENTIFICATION</scope>
</reference>
<keyword evidence="6 13" id="KW-0547">Nucleotide-binding</keyword>
<dbReference type="GO" id="GO:0031902">
    <property type="term" value="C:late endosome membrane"/>
    <property type="evidence" value="ECO:0007669"/>
    <property type="project" value="UniProtKB-SubCell"/>
</dbReference>
<keyword evidence="7" id="KW-0967">Endosome</keyword>
<dbReference type="SUPFAM" id="SSF52540">
    <property type="entry name" value="P-loop containing nucleoside triphosphate hydrolases"/>
    <property type="match status" value="1"/>
</dbReference>
<dbReference type="FunFam" id="1.10.8.60:FF:000015">
    <property type="entry name" value="vacuolar protein sorting-associated protein 4A"/>
    <property type="match status" value="1"/>
</dbReference>
<dbReference type="InterPro" id="IPR027417">
    <property type="entry name" value="P-loop_NTPase"/>
</dbReference>
<feature type="region of interest" description="Disordered" evidence="14">
    <location>
        <begin position="74"/>
        <end position="104"/>
    </location>
</feature>
<proteinExistence type="inferred from homology"/>
<sequence length="434" mass="48370">TPLNKESKAIDLASRAAEEDKAKNYEEALRCYQSAVQYFLHVVKYETQGERARQSIRAKCADYLDRAEQLKEYLKKKDSAPPAKPVKESGDKGESDEGDDPEKKKFQNQLSGAIVMEKPNIKWDDVAGLEGAKEALKEAVILPIKFPHLFTGKRTPWRGILLFGPPGTGKSYLAKAVATEANNSTFFSISSSDLVSKWLGESEKLVKNLFSLAREHKPSIIFIDEIDSLCGSRSENESEAARRIKTEFLVQMQGVGNDNDGILVLGATNIPWTLDSAIRRRFEKRIYIPLPEEHARSFMFKLHLGSTSNDLTEMDFMTLGKKTEGYSGADISIIVRDALMQPVRKVQTATHFKKVRGTSFSNPGVVVDDLLTPCSPGDPNAVPMTWMEVPGEKLLEPVVSMTDMLRSLSSTKPTVNEQDLDKLKKFTEDFGQEG</sequence>
<name>A0AAQ5YWA9_AMPOC</name>
<dbReference type="GeneTree" id="ENSGT00940000154973"/>
<evidence type="ECO:0000256" key="2">
    <source>
        <dbReference type="ARBA" id="ARBA00006914"/>
    </source>
</evidence>
<evidence type="ECO:0000313" key="17">
    <source>
        <dbReference type="Ensembl" id="ENSAOCP00000057134.1"/>
    </source>
</evidence>
<keyword evidence="10" id="KW-0653">Protein transport</keyword>